<comment type="similarity">
    <text evidence="1">Belongs to the bacterial solute-binding protein 1 family.</text>
</comment>
<dbReference type="AlphaFoldDB" id="A0A075LXY1"/>
<evidence type="ECO:0000313" key="4">
    <source>
        <dbReference type="Proteomes" id="UP000027981"/>
    </source>
</evidence>
<organism evidence="3 4">
    <name type="scientific">Palaeococcus pacificus DY20341</name>
    <dbReference type="NCBI Taxonomy" id="1343739"/>
    <lineage>
        <taxon>Archaea</taxon>
        <taxon>Methanobacteriati</taxon>
        <taxon>Methanobacteriota</taxon>
        <taxon>Thermococci</taxon>
        <taxon>Thermococcales</taxon>
        <taxon>Thermococcaceae</taxon>
        <taxon>Palaeococcus</taxon>
    </lineage>
</organism>
<evidence type="ECO:0000256" key="2">
    <source>
        <dbReference type="ARBA" id="ARBA00022448"/>
    </source>
</evidence>
<dbReference type="GeneID" id="24842151"/>
<proteinExistence type="inferred from homology"/>
<dbReference type="EMBL" id="CP006019">
    <property type="protein sequence ID" value="AIF69438.1"/>
    <property type="molecule type" value="Genomic_DNA"/>
</dbReference>
<dbReference type="PANTHER" id="PTHR43649">
    <property type="entry name" value="ARABINOSE-BINDING PROTEIN-RELATED"/>
    <property type="match status" value="1"/>
</dbReference>
<evidence type="ECO:0000313" key="3">
    <source>
        <dbReference type="EMBL" id="AIF69438.1"/>
    </source>
</evidence>
<dbReference type="eggNOG" id="arCOG00149">
    <property type="taxonomic scope" value="Archaea"/>
</dbReference>
<accession>A0A075LXY1</accession>
<dbReference type="Gene3D" id="3.40.190.10">
    <property type="entry name" value="Periplasmic binding protein-like II"/>
    <property type="match status" value="1"/>
</dbReference>
<dbReference type="PROSITE" id="PS51257">
    <property type="entry name" value="PROKAR_LIPOPROTEIN"/>
    <property type="match status" value="1"/>
</dbReference>
<dbReference type="KEGG" id="ppac:PAP_05135"/>
<dbReference type="Pfam" id="PF01547">
    <property type="entry name" value="SBP_bac_1"/>
    <property type="match status" value="1"/>
</dbReference>
<reference evidence="3 4" key="2">
    <citation type="journal article" date="2015" name="Genome Announc.">
        <title>Complete Genome Sequence of Hyperthermophilic Piezophilic Archaeon Palaeococcus pacificus DY20341T, Isolated from Deep-Sea Hydrothermal Sediments.</title>
        <authorList>
            <person name="Zeng X."/>
            <person name="Jebbar M."/>
            <person name="Shao Z."/>
        </authorList>
    </citation>
    <scope>NUCLEOTIDE SEQUENCE [LARGE SCALE GENOMIC DNA]</scope>
    <source>
        <strain evidence="3 4">DY20341</strain>
    </source>
</reference>
<dbReference type="InterPro" id="IPR006059">
    <property type="entry name" value="SBP"/>
</dbReference>
<keyword evidence="2" id="KW-0813">Transport</keyword>
<dbReference type="Proteomes" id="UP000027981">
    <property type="component" value="Chromosome"/>
</dbReference>
<reference evidence="4" key="1">
    <citation type="submission" date="2013-06" db="EMBL/GenBank/DDBJ databases">
        <title>Complete Genome Sequence of Hyperthermophilic Palaeococcus pacificus DY20341T, Isolated from a Deep-Sea Hydrothermal Sediments.</title>
        <authorList>
            <person name="Zeng X."/>
            <person name="Shao Z."/>
        </authorList>
    </citation>
    <scope>NUCLEOTIDE SEQUENCE [LARGE SCALE GENOMIC DNA]</scope>
    <source>
        <strain evidence="4">DY20341</strain>
    </source>
</reference>
<dbReference type="STRING" id="1343739.PAP_05135"/>
<dbReference type="SUPFAM" id="SSF53850">
    <property type="entry name" value="Periplasmic binding protein-like II"/>
    <property type="match status" value="1"/>
</dbReference>
<dbReference type="OrthoDB" id="18034at2157"/>
<evidence type="ECO:0000256" key="1">
    <source>
        <dbReference type="ARBA" id="ARBA00008520"/>
    </source>
</evidence>
<keyword evidence="4" id="KW-1185">Reference proteome</keyword>
<dbReference type="RefSeq" id="WP_048164996.1">
    <property type="nucleotide sequence ID" value="NZ_CP006019.1"/>
</dbReference>
<protein>
    <submittedName>
        <fullName evidence="3">ABC transporter substrate-binding protein</fullName>
    </submittedName>
</protein>
<gene>
    <name evidence="3" type="ORF">PAP_05135</name>
</gene>
<dbReference type="PANTHER" id="PTHR43649:SF29">
    <property type="entry name" value="OSMOPROTECTIVE COMPOUNDS-BINDING PROTEIN GGTB"/>
    <property type="match status" value="1"/>
</dbReference>
<dbReference type="HOGENOM" id="CLU_654913_0_0_2"/>
<dbReference type="InterPro" id="IPR050490">
    <property type="entry name" value="Bact_solute-bd_prot1"/>
</dbReference>
<sequence>MRNGKSILSLFLVGLVAFAVVASGCIGGEETTTTPTETTTTPEQVTLTVIGPWSGAEFDAFKKVIDAFESKYPNIKIEYKTQRAEDLATILPLQFDSKEAPADVIAMWGWFITDMGKKGHVMELNDIINKDDYVSGVLDAVTADGKIYGAPFTAGAKPGFWYRKSFFEKHGLTPPTTWDEFVALLEKIKGIEGIKAPIVTGDSVGWPISDVTEHFLITFGGPELQYKLINGEVKFTDPQVKEIFENRIVPLLKAGYFSEPIEWTSAVTAWWNGDYALYFMGTWLTGMVDDPTDLGMFTLPGAKGMVMAPDYWMIPKYTKHPEEAKLFVKFLATEGQKIHVGTNAGKVATYKNVPIDAYWEPMRDVAKVAQGAVTVPDLDDSIGGEWQQAFWDQLKLLWVEPDRLDEILKILDEKFPKS</sequence>
<name>A0A075LXY1_9EURY</name>